<gene>
    <name evidence="1" type="ORF">TSAR_007453</name>
</gene>
<comment type="caution">
    <text evidence="1">The sequence shown here is derived from an EMBL/GenBank/DDBJ whole genome shotgun (WGS) entry which is preliminary data.</text>
</comment>
<protein>
    <submittedName>
        <fullName evidence="1">Uncharacterized protein</fullName>
    </submittedName>
</protein>
<reference evidence="1 2" key="1">
    <citation type="journal article" date="2017" name="Curr. Biol.">
        <title>The Evolution of Venom by Co-option of Single-Copy Genes.</title>
        <authorList>
            <person name="Martinson E.O."/>
            <person name="Mrinalini"/>
            <person name="Kelkar Y.D."/>
            <person name="Chang C.H."/>
            <person name="Werren J.H."/>
        </authorList>
    </citation>
    <scope>NUCLEOTIDE SEQUENCE [LARGE SCALE GENOMIC DNA]</scope>
    <source>
        <strain evidence="1 2">Alberta</strain>
        <tissue evidence="1">Whole body</tissue>
    </source>
</reference>
<keyword evidence="2" id="KW-1185">Reference proteome</keyword>
<evidence type="ECO:0000313" key="2">
    <source>
        <dbReference type="Proteomes" id="UP000215335"/>
    </source>
</evidence>
<organism evidence="1 2">
    <name type="scientific">Trichomalopsis sarcophagae</name>
    <dbReference type="NCBI Taxonomy" id="543379"/>
    <lineage>
        <taxon>Eukaryota</taxon>
        <taxon>Metazoa</taxon>
        <taxon>Ecdysozoa</taxon>
        <taxon>Arthropoda</taxon>
        <taxon>Hexapoda</taxon>
        <taxon>Insecta</taxon>
        <taxon>Pterygota</taxon>
        <taxon>Neoptera</taxon>
        <taxon>Endopterygota</taxon>
        <taxon>Hymenoptera</taxon>
        <taxon>Apocrita</taxon>
        <taxon>Proctotrupomorpha</taxon>
        <taxon>Chalcidoidea</taxon>
        <taxon>Pteromalidae</taxon>
        <taxon>Pteromalinae</taxon>
        <taxon>Trichomalopsis</taxon>
    </lineage>
</organism>
<sequence>MRSHSKIAKNDFFGSNSNSMHSIKKKLDRKVVNLEKIQIFLTL</sequence>
<proteinExistence type="predicted"/>
<name>A0A232EJ10_9HYME</name>
<dbReference type="AlphaFoldDB" id="A0A232EJ10"/>
<dbReference type="EMBL" id="NNAY01004118">
    <property type="protein sequence ID" value="OXU18343.1"/>
    <property type="molecule type" value="Genomic_DNA"/>
</dbReference>
<dbReference type="Proteomes" id="UP000215335">
    <property type="component" value="Unassembled WGS sequence"/>
</dbReference>
<accession>A0A232EJ10</accession>
<evidence type="ECO:0000313" key="1">
    <source>
        <dbReference type="EMBL" id="OXU18343.1"/>
    </source>
</evidence>